<feature type="transmembrane region" description="Helical" evidence="6">
    <location>
        <begin position="139"/>
        <end position="157"/>
    </location>
</feature>
<keyword evidence="3 6" id="KW-0812">Transmembrane</keyword>
<comment type="caution">
    <text evidence="7">The sequence shown here is derived from an EMBL/GenBank/DDBJ whole genome shotgun (WGS) entry which is preliminary data.</text>
</comment>
<comment type="similarity">
    <text evidence="2">Belongs to the TVP18 family.</text>
</comment>
<name>A0A9P5RQH6_9FUNG</name>
<protein>
    <submittedName>
        <fullName evidence="7">Golgi apparatus membrane protein tvp18</fullName>
    </submittedName>
</protein>
<feature type="transmembrane region" description="Helical" evidence="6">
    <location>
        <begin position="51"/>
        <end position="69"/>
    </location>
</feature>
<dbReference type="GO" id="GO:0016192">
    <property type="term" value="P:vesicle-mediated transport"/>
    <property type="evidence" value="ECO:0007669"/>
    <property type="project" value="TreeGrafter"/>
</dbReference>
<evidence type="ECO:0000313" key="8">
    <source>
        <dbReference type="Proteomes" id="UP000748756"/>
    </source>
</evidence>
<proteinExistence type="inferred from homology"/>
<evidence type="ECO:0000256" key="1">
    <source>
        <dbReference type="ARBA" id="ARBA00004127"/>
    </source>
</evidence>
<dbReference type="PANTHER" id="PTHR13314:SF2">
    <property type="entry name" value="CALCIUM CHANNEL FLOWER HOMOLOG"/>
    <property type="match status" value="1"/>
</dbReference>
<evidence type="ECO:0000256" key="4">
    <source>
        <dbReference type="ARBA" id="ARBA00022989"/>
    </source>
</evidence>
<evidence type="ECO:0000313" key="7">
    <source>
        <dbReference type="EMBL" id="KAF9142441.1"/>
    </source>
</evidence>
<keyword evidence="8" id="KW-1185">Reference proteome</keyword>
<evidence type="ECO:0000256" key="3">
    <source>
        <dbReference type="ARBA" id="ARBA00022692"/>
    </source>
</evidence>
<keyword evidence="4 6" id="KW-1133">Transmembrane helix</keyword>
<sequence length="177" mass="19087">MANGKSTTIIDSQFTDNYSHQQRTQRHAVSLSGLANGVVLTLLDLALEEEIVCGLISIVCLIVFSIVSLNILWSILGWIIAFLLVFIEIPLCLKCCPTSAKFDNFLQKFQNSYFRAVAYIVFAVIMWLAVGIGGRTLQIISALALSFGAVSYVIAAARHQTPASSTITGGTGVSTIV</sequence>
<dbReference type="EMBL" id="JAAAUQ010001151">
    <property type="protein sequence ID" value="KAF9142441.1"/>
    <property type="molecule type" value="Genomic_DNA"/>
</dbReference>
<feature type="transmembrane region" description="Helical" evidence="6">
    <location>
        <begin position="75"/>
        <end position="93"/>
    </location>
</feature>
<accession>A0A9P5RQH6</accession>
<feature type="transmembrane region" description="Helical" evidence="6">
    <location>
        <begin position="113"/>
        <end position="133"/>
    </location>
</feature>
<dbReference type="GO" id="GO:0012505">
    <property type="term" value="C:endomembrane system"/>
    <property type="evidence" value="ECO:0007669"/>
    <property type="project" value="UniProtKB-SubCell"/>
</dbReference>
<evidence type="ECO:0000256" key="2">
    <source>
        <dbReference type="ARBA" id="ARBA00005738"/>
    </source>
</evidence>
<reference evidence="7" key="1">
    <citation type="journal article" date="2020" name="Fungal Divers.">
        <title>Resolving the Mortierellaceae phylogeny through synthesis of multi-gene phylogenetics and phylogenomics.</title>
        <authorList>
            <person name="Vandepol N."/>
            <person name="Liber J."/>
            <person name="Desiro A."/>
            <person name="Na H."/>
            <person name="Kennedy M."/>
            <person name="Barry K."/>
            <person name="Grigoriev I.V."/>
            <person name="Miller A.N."/>
            <person name="O'Donnell K."/>
            <person name="Stajich J.E."/>
            <person name="Bonito G."/>
        </authorList>
    </citation>
    <scope>NUCLEOTIDE SEQUENCE</scope>
    <source>
        <strain evidence="7">NRRL 6426</strain>
    </source>
</reference>
<organism evidence="7 8">
    <name type="scientific">Linnemannia schmuckeri</name>
    <dbReference type="NCBI Taxonomy" id="64567"/>
    <lineage>
        <taxon>Eukaryota</taxon>
        <taxon>Fungi</taxon>
        <taxon>Fungi incertae sedis</taxon>
        <taxon>Mucoromycota</taxon>
        <taxon>Mortierellomycotina</taxon>
        <taxon>Mortierellomycetes</taxon>
        <taxon>Mortierellales</taxon>
        <taxon>Mortierellaceae</taxon>
        <taxon>Linnemannia</taxon>
    </lineage>
</organism>
<dbReference type="SMART" id="SM01077">
    <property type="entry name" value="Cg6151-P"/>
    <property type="match status" value="1"/>
</dbReference>
<dbReference type="PANTHER" id="PTHR13314">
    <property type="entry name" value="CALCIUM CHANNEL FLOWER HOMOLOG"/>
    <property type="match status" value="1"/>
</dbReference>
<dbReference type="AlphaFoldDB" id="A0A9P5RQH6"/>
<keyword evidence="5 6" id="KW-0472">Membrane</keyword>
<evidence type="ECO:0000256" key="5">
    <source>
        <dbReference type="ARBA" id="ARBA00023136"/>
    </source>
</evidence>
<dbReference type="Proteomes" id="UP000748756">
    <property type="component" value="Unassembled WGS sequence"/>
</dbReference>
<gene>
    <name evidence="7" type="primary">TVP18</name>
    <name evidence="7" type="ORF">BG015_000885</name>
</gene>
<dbReference type="GO" id="GO:0016020">
    <property type="term" value="C:membrane"/>
    <property type="evidence" value="ECO:0007669"/>
    <property type="project" value="InterPro"/>
</dbReference>
<dbReference type="InterPro" id="IPR019365">
    <property type="entry name" value="TVP18/Ca-channel_flower"/>
</dbReference>
<dbReference type="OrthoDB" id="5591789at2759"/>
<dbReference type="Pfam" id="PF10233">
    <property type="entry name" value="Cg6151-P"/>
    <property type="match status" value="1"/>
</dbReference>
<evidence type="ECO:0000256" key="6">
    <source>
        <dbReference type="SAM" id="Phobius"/>
    </source>
</evidence>
<comment type="subcellular location">
    <subcellularLocation>
        <location evidence="1">Endomembrane system</location>
        <topology evidence="1">Multi-pass membrane protein</topology>
    </subcellularLocation>
</comment>